<feature type="domain" description="GWxTD" evidence="1">
    <location>
        <begin position="251"/>
        <end position="372"/>
    </location>
</feature>
<protein>
    <recommendedName>
        <fullName evidence="1">GWxTD domain-containing protein</fullName>
    </recommendedName>
</protein>
<dbReference type="NCBIfam" id="TIGR04514">
    <property type="entry name" value="GWxTD_dom"/>
    <property type="match status" value="1"/>
</dbReference>
<dbReference type="AlphaFoldDB" id="A0A381RYS7"/>
<organism evidence="2">
    <name type="scientific">marine metagenome</name>
    <dbReference type="NCBI Taxonomy" id="408172"/>
    <lineage>
        <taxon>unclassified sequences</taxon>
        <taxon>metagenomes</taxon>
        <taxon>ecological metagenomes</taxon>
    </lineage>
</organism>
<reference evidence="2" key="1">
    <citation type="submission" date="2018-05" db="EMBL/GenBank/DDBJ databases">
        <authorList>
            <person name="Lanie J.A."/>
            <person name="Ng W.-L."/>
            <person name="Kazmierczak K.M."/>
            <person name="Andrzejewski T.M."/>
            <person name="Davidsen T.M."/>
            <person name="Wayne K.J."/>
            <person name="Tettelin H."/>
            <person name="Glass J.I."/>
            <person name="Rusch D."/>
            <person name="Podicherti R."/>
            <person name="Tsui H.-C.T."/>
            <person name="Winkler M.E."/>
        </authorList>
    </citation>
    <scope>NUCLEOTIDE SEQUENCE</scope>
</reference>
<dbReference type="EMBL" id="UINC01002393">
    <property type="protein sequence ID" value="SUZ96208.1"/>
    <property type="molecule type" value="Genomic_DNA"/>
</dbReference>
<name>A0A381RYS7_9ZZZZ</name>
<dbReference type="Pfam" id="PF20094">
    <property type="entry name" value="GWxTD_dom"/>
    <property type="match status" value="1"/>
</dbReference>
<gene>
    <name evidence="2" type="ORF">METZ01_LOCUS49062</name>
</gene>
<evidence type="ECO:0000259" key="1">
    <source>
        <dbReference type="Pfam" id="PF20094"/>
    </source>
</evidence>
<sequence>MDNVGRYSLVSFSRPTSKDSIKVTAFIEIPFNCIQFVKRKNDFVASYDASIILQDEEGKQLFRSMWSDSIVTKDYIHTQSRLRSRKHHTNFNIGKEKYLLLSELYDKDTRKKGSKKKKLEFTKQKKIPSLMEPIIITSLKGEWGFKPGEFPILGKKITNIDKGLTVNISGFVDDSPYSIKVVMKSNSDEKELPEINNNTDAGFFNHKVEIGKEYLQSLSIKIEIILTQLKQVKKVEKNIMIYKPGISGFVKNVENSFRQMKYILTNSERNSAKGKKGKDLENIFLEYWKKRDPTPDTSLNELMEEYYIRVNYVNEYFNMSWKEGWETDFGMIYILFGPPDQIQRSNTNSSNTSVYQVWYYNRINKEFVFKDQNGFGDYRLDRPFIGSNY</sequence>
<accession>A0A381RYS7</accession>
<dbReference type="InterPro" id="IPR030959">
    <property type="entry name" value="GWxTD_dom"/>
</dbReference>
<proteinExistence type="predicted"/>
<evidence type="ECO:0000313" key="2">
    <source>
        <dbReference type="EMBL" id="SUZ96208.1"/>
    </source>
</evidence>